<organism evidence="1 2">
    <name type="scientific">Candidatus Kaiserbacteria bacterium RIFCSPLOWO2_01_FULL_51_21</name>
    <dbReference type="NCBI Taxonomy" id="1798508"/>
    <lineage>
        <taxon>Bacteria</taxon>
        <taxon>Candidatus Kaiseribacteriota</taxon>
    </lineage>
</organism>
<reference evidence="1 2" key="1">
    <citation type="journal article" date="2016" name="Nat. Commun.">
        <title>Thousands of microbial genomes shed light on interconnected biogeochemical processes in an aquifer system.</title>
        <authorList>
            <person name="Anantharaman K."/>
            <person name="Brown C.T."/>
            <person name="Hug L.A."/>
            <person name="Sharon I."/>
            <person name="Castelle C.J."/>
            <person name="Probst A.J."/>
            <person name="Thomas B.C."/>
            <person name="Singh A."/>
            <person name="Wilkins M.J."/>
            <person name="Karaoz U."/>
            <person name="Brodie E.L."/>
            <person name="Williams K.H."/>
            <person name="Hubbard S.S."/>
            <person name="Banfield J.F."/>
        </authorList>
    </citation>
    <scope>NUCLEOTIDE SEQUENCE [LARGE SCALE GENOMIC DNA]</scope>
</reference>
<comment type="caution">
    <text evidence="1">The sequence shown here is derived from an EMBL/GenBank/DDBJ whole genome shotgun (WGS) entry which is preliminary data.</text>
</comment>
<dbReference type="AlphaFoldDB" id="A0A1F6ECG0"/>
<dbReference type="STRING" id="1798508.A3A35_02290"/>
<dbReference type="Proteomes" id="UP000179115">
    <property type="component" value="Unassembled WGS sequence"/>
</dbReference>
<evidence type="ECO:0000313" key="1">
    <source>
        <dbReference type="EMBL" id="OGG71341.1"/>
    </source>
</evidence>
<evidence type="ECO:0000313" key="2">
    <source>
        <dbReference type="Proteomes" id="UP000179115"/>
    </source>
</evidence>
<evidence type="ECO:0008006" key="3">
    <source>
        <dbReference type="Google" id="ProtNLM"/>
    </source>
</evidence>
<accession>A0A1F6ECG0</accession>
<proteinExistence type="predicted"/>
<name>A0A1F6ECG0_9BACT</name>
<sequence>MVTVVFVGIGGAGALSWQYFLQKNTIGVPVLLQPSNSQASLGAEYRVFEHPKFGFSVEYPAEFSAARYEEADNAETILFENKKEGEEKLGFQIFITPFGEETITRERILQDIPNAGIEEPQEAILGDGTHALIFWSNDEAVGKTREVWFTHGGYLYEVSTYARLDTWLANILKTWQFER</sequence>
<gene>
    <name evidence="1" type="ORF">A3A35_02290</name>
</gene>
<protein>
    <recommendedName>
        <fullName evidence="3">PsbP C-terminal domain-containing protein</fullName>
    </recommendedName>
</protein>
<dbReference type="EMBL" id="MFLV01000027">
    <property type="protein sequence ID" value="OGG71341.1"/>
    <property type="molecule type" value="Genomic_DNA"/>
</dbReference>